<evidence type="ECO:0000256" key="5">
    <source>
        <dbReference type="ARBA" id="ARBA00017935"/>
    </source>
</evidence>
<dbReference type="EC" id="2.3.1.178" evidence="4 9"/>
<dbReference type="InterPro" id="IPR000182">
    <property type="entry name" value="GNAT_dom"/>
</dbReference>
<comment type="caution">
    <text evidence="11">The sequence shown here is derived from an EMBL/GenBank/DDBJ whole genome shotgun (WGS) entry which is preliminary data.</text>
</comment>
<comment type="function">
    <text evidence="1 9">Catalyzes the acetylation of L-2,4-diaminobutyrate (DABA) to gamma-N-acetyl-alpha,gamma-diaminobutyric acid (ADABA) with acetyl coenzyme A.</text>
</comment>
<evidence type="ECO:0000256" key="7">
    <source>
        <dbReference type="ARBA" id="ARBA00023315"/>
    </source>
</evidence>
<dbReference type="Proteomes" id="UP001500449">
    <property type="component" value="Unassembled WGS sequence"/>
</dbReference>
<organism evidence="11 12">
    <name type="scientific">Pseudonocardia ailaonensis</name>
    <dbReference type="NCBI Taxonomy" id="367279"/>
    <lineage>
        <taxon>Bacteria</taxon>
        <taxon>Bacillati</taxon>
        <taxon>Actinomycetota</taxon>
        <taxon>Actinomycetes</taxon>
        <taxon>Pseudonocardiales</taxon>
        <taxon>Pseudonocardiaceae</taxon>
        <taxon>Pseudonocardia</taxon>
    </lineage>
</organism>
<dbReference type="Pfam" id="PF00583">
    <property type="entry name" value="Acetyltransf_1"/>
    <property type="match status" value="1"/>
</dbReference>
<evidence type="ECO:0000256" key="3">
    <source>
        <dbReference type="ARBA" id="ARBA00010712"/>
    </source>
</evidence>
<evidence type="ECO:0000256" key="8">
    <source>
        <dbReference type="ARBA" id="ARBA00048924"/>
    </source>
</evidence>
<dbReference type="Gene3D" id="3.40.630.30">
    <property type="match status" value="1"/>
</dbReference>
<evidence type="ECO:0000256" key="4">
    <source>
        <dbReference type="ARBA" id="ARBA00012355"/>
    </source>
</evidence>
<evidence type="ECO:0000259" key="10">
    <source>
        <dbReference type="PROSITE" id="PS51186"/>
    </source>
</evidence>
<name>A0ABN2MW69_9PSEU</name>
<evidence type="ECO:0000256" key="2">
    <source>
        <dbReference type="ARBA" id="ARBA00004978"/>
    </source>
</evidence>
<evidence type="ECO:0000256" key="1">
    <source>
        <dbReference type="ARBA" id="ARBA00003741"/>
    </source>
</evidence>
<evidence type="ECO:0000313" key="12">
    <source>
        <dbReference type="Proteomes" id="UP001500449"/>
    </source>
</evidence>
<gene>
    <name evidence="9 11" type="primary">ectA</name>
    <name evidence="11" type="ORF">GCM10009836_19760</name>
</gene>
<dbReference type="EMBL" id="BAAAQK010000005">
    <property type="protein sequence ID" value="GAA1840451.1"/>
    <property type="molecule type" value="Genomic_DNA"/>
</dbReference>
<reference evidence="11 12" key="1">
    <citation type="journal article" date="2019" name="Int. J. Syst. Evol. Microbiol.">
        <title>The Global Catalogue of Microorganisms (GCM) 10K type strain sequencing project: providing services to taxonomists for standard genome sequencing and annotation.</title>
        <authorList>
            <consortium name="The Broad Institute Genomics Platform"/>
            <consortium name="The Broad Institute Genome Sequencing Center for Infectious Disease"/>
            <person name="Wu L."/>
            <person name="Ma J."/>
        </authorList>
    </citation>
    <scope>NUCLEOTIDE SEQUENCE [LARGE SCALE GENOMIC DNA]</scope>
    <source>
        <strain evidence="11 12">JCM 16009</strain>
    </source>
</reference>
<proteinExistence type="inferred from homology"/>
<protein>
    <recommendedName>
        <fullName evidence="5 9">L-2,4-diaminobutyric acid acetyltransferase</fullName>
        <shortName evidence="9">DABA acetyltransferase</shortName>
        <ecNumber evidence="4 9">2.3.1.178</ecNumber>
    </recommendedName>
</protein>
<keyword evidence="7 9" id="KW-0012">Acyltransferase</keyword>
<sequence>MTAATTETSNPSGDDPELVIAPPTVDDGPALHRLAAEAGGLDVNTRYAYLIWCRDFAATSVIATLDGEPAGFVSGFRRPEAPDTLLVWQVAVGPAARGRGVAGRMLDALFDQVPGVTHMETTVTPDNDASNAMFRSFARRNGANFSHKELFTERQLGDGHEPEFLYRIGPIPNEG</sequence>
<dbReference type="NCBIfam" id="TIGR02406">
    <property type="entry name" value="ectoine_EctA"/>
    <property type="match status" value="1"/>
</dbReference>
<comment type="similarity">
    <text evidence="3 9">Belongs to the acetyltransferase family. EctA subfamily.</text>
</comment>
<feature type="domain" description="N-acetyltransferase" evidence="10">
    <location>
        <begin position="18"/>
        <end position="172"/>
    </location>
</feature>
<accession>A0ABN2MW69</accession>
<keyword evidence="12" id="KW-1185">Reference proteome</keyword>
<comment type="catalytic activity">
    <reaction evidence="8 9">
        <text>L-2,4-diaminobutanoate + acetyl-CoA = (2S)-4-acetamido-2-aminobutanoate + CoA + H(+)</text>
        <dbReference type="Rhea" id="RHEA:16901"/>
        <dbReference type="ChEBI" id="CHEBI:15378"/>
        <dbReference type="ChEBI" id="CHEBI:57287"/>
        <dbReference type="ChEBI" id="CHEBI:57288"/>
        <dbReference type="ChEBI" id="CHEBI:58761"/>
        <dbReference type="ChEBI" id="CHEBI:58929"/>
        <dbReference type="EC" id="2.3.1.178"/>
    </reaction>
</comment>
<keyword evidence="6 9" id="KW-0808">Transferase</keyword>
<dbReference type="CDD" id="cd04301">
    <property type="entry name" value="NAT_SF"/>
    <property type="match status" value="1"/>
</dbReference>
<dbReference type="InterPro" id="IPR016181">
    <property type="entry name" value="Acyl_CoA_acyltransferase"/>
</dbReference>
<dbReference type="SUPFAM" id="SSF55729">
    <property type="entry name" value="Acyl-CoA N-acyltransferases (Nat)"/>
    <property type="match status" value="1"/>
</dbReference>
<evidence type="ECO:0000256" key="9">
    <source>
        <dbReference type="RuleBase" id="RU365045"/>
    </source>
</evidence>
<evidence type="ECO:0000313" key="11">
    <source>
        <dbReference type="EMBL" id="GAA1840451.1"/>
    </source>
</evidence>
<dbReference type="PROSITE" id="PS51186">
    <property type="entry name" value="GNAT"/>
    <property type="match status" value="1"/>
</dbReference>
<dbReference type="InterPro" id="IPR012772">
    <property type="entry name" value="Ectoine_EctA"/>
</dbReference>
<comment type="pathway">
    <text evidence="2 9">Amine and polyamine biosynthesis; ectoine biosynthesis; L-ectoine from L-aspartate 4-semialdehyde: step 2/3.</text>
</comment>
<evidence type="ECO:0000256" key="6">
    <source>
        <dbReference type="ARBA" id="ARBA00022679"/>
    </source>
</evidence>